<dbReference type="EMBL" id="AJFE02022209">
    <property type="status" value="NOT_ANNOTATED_CDS"/>
    <property type="molecule type" value="Genomic_DNA"/>
</dbReference>
<reference evidence="1" key="3">
    <citation type="submission" date="2025-09" db="UniProtKB">
        <authorList>
            <consortium name="Ensembl"/>
        </authorList>
    </citation>
    <scope>IDENTIFICATION</scope>
</reference>
<evidence type="ECO:0000313" key="1">
    <source>
        <dbReference type="Ensembl" id="ENSPPAP00000006000.1"/>
    </source>
</evidence>
<accession>A0A2R8ZNA3</accession>
<organism evidence="1 2">
    <name type="scientific">Pan paniscus</name>
    <name type="common">Pygmy chimpanzee</name>
    <name type="synonym">Bonobo</name>
    <dbReference type="NCBI Taxonomy" id="9597"/>
    <lineage>
        <taxon>Eukaryota</taxon>
        <taxon>Metazoa</taxon>
        <taxon>Chordata</taxon>
        <taxon>Craniata</taxon>
        <taxon>Vertebrata</taxon>
        <taxon>Euteleostomi</taxon>
        <taxon>Mammalia</taxon>
        <taxon>Eutheria</taxon>
        <taxon>Euarchontoglires</taxon>
        <taxon>Primates</taxon>
        <taxon>Haplorrhini</taxon>
        <taxon>Catarrhini</taxon>
        <taxon>Hominidae</taxon>
        <taxon>Pan</taxon>
    </lineage>
</organism>
<dbReference type="Proteomes" id="UP000240080">
    <property type="component" value="Chromosome 12"/>
</dbReference>
<keyword evidence="2" id="KW-1185">Reference proteome</keyword>
<dbReference type="Ensembl" id="ENSPPAT00000026566.1">
    <property type="protein sequence ID" value="ENSPPAP00000006000.1"/>
    <property type="gene ID" value="ENSPPAG00000024120.1"/>
</dbReference>
<sequence>MGKGEEGKYEYLPLTNNRGALVPKEIDSRIPSKPYPYSFCLFVCFETRSCSVQCRGMTTAHDNFDFPGPSEPLIQPPEWLGPQTPHTANFYLFVFIFLQRQGLPVLPKLVLNSWAQVILLLQPPKVLGL</sequence>
<dbReference type="AlphaFoldDB" id="A0A2R8ZNA3"/>
<proteinExistence type="predicted"/>
<evidence type="ECO:0000313" key="2">
    <source>
        <dbReference type="Proteomes" id="UP000240080"/>
    </source>
</evidence>
<reference evidence="1" key="2">
    <citation type="submission" date="2025-08" db="UniProtKB">
        <authorList>
            <consortium name="Ensembl"/>
        </authorList>
    </citation>
    <scope>IDENTIFICATION</scope>
</reference>
<dbReference type="OMA" id="CSVQCRG"/>
<name>A0A2R8ZNA3_PANPA</name>
<dbReference type="Bgee" id="ENSPPAG00000024120">
    <property type="expression patterns" value="Expressed in testis and 6 other cell types or tissues"/>
</dbReference>
<reference evidence="1 2" key="1">
    <citation type="journal article" date="2012" name="Nature">
        <title>The bonobo genome compared with the chimpanzee and human genomes.</title>
        <authorList>
            <person name="Prufer K."/>
            <person name="Munch K."/>
            <person name="Hellmann I."/>
            <person name="Akagi K."/>
            <person name="Miller J.R."/>
            <person name="Walenz B."/>
            <person name="Koren S."/>
            <person name="Sutton G."/>
            <person name="Kodira C."/>
            <person name="Winer R."/>
            <person name="Knight J.R."/>
            <person name="Mullikin J.C."/>
            <person name="Meader S.J."/>
            <person name="Ponting C.P."/>
            <person name="Lunter G."/>
            <person name="Higashino S."/>
            <person name="Hobolth A."/>
            <person name="Dutheil J."/>
            <person name="Karakoc E."/>
            <person name="Alkan C."/>
            <person name="Sajjadian S."/>
            <person name="Catacchio C.R."/>
            <person name="Ventura M."/>
            <person name="Marques-Bonet T."/>
            <person name="Eichler E.E."/>
            <person name="Andre C."/>
            <person name="Atencia R."/>
            <person name="Mugisha L."/>
            <person name="Junhold J."/>
            <person name="Patterson N."/>
            <person name="Siebauer M."/>
            <person name="Good J.M."/>
            <person name="Fischer A."/>
            <person name="Ptak S.E."/>
            <person name="Lachmann M."/>
            <person name="Symer D.E."/>
            <person name="Mailund T."/>
            <person name="Schierup M.H."/>
            <person name="Andres A.M."/>
            <person name="Kelso J."/>
            <person name="Paabo S."/>
        </authorList>
    </citation>
    <scope>NUCLEOTIDE SEQUENCE [LARGE SCALE GENOMIC DNA]</scope>
</reference>
<protein>
    <submittedName>
        <fullName evidence="1">Uncharacterized protein</fullName>
    </submittedName>
</protein>